<keyword evidence="4" id="KW-1185">Reference proteome</keyword>
<dbReference type="RefSeq" id="WP_147684231.1">
    <property type="nucleotide sequence ID" value="NZ_VDUX01000002.1"/>
</dbReference>
<sequence>MRIDLHTHSNRSDGTDTPGELVRNAARVGLDVVALTDHDTTVGWVEAQAAADEVGVRLVKGIEISTKLEHKSIHLLGYEMDPTDAPLLAELDRILGGRDDRLPRIIAALNEVGIDITEAEVRARSGAAEASGRPHVADVLVDKGVVADRNEAFDAYLNPGRPGYVSRYAVPTDEAIRLVSAAGGVTVLAHPWSRGSHRVLTAERIAELCAAGLDGLEVDHTDHDADQRAQLRGLAEDLGLVVTGSSDYHGLGKSEAFALGANTTAPDQLERLLSAPA</sequence>
<dbReference type="Proteomes" id="UP000321571">
    <property type="component" value="Unassembled WGS sequence"/>
</dbReference>
<evidence type="ECO:0000256" key="1">
    <source>
        <dbReference type="SAM" id="MobiDB-lite"/>
    </source>
</evidence>
<dbReference type="OrthoDB" id="9804333at2"/>
<dbReference type="PANTHER" id="PTHR42924">
    <property type="entry name" value="EXONUCLEASE"/>
    <property type="match status" value="1"/>
</dbReference>
<evidence type="ECO:0000313" key="3">
    <source>
        <dbReference type="EMBL" id="TXL61987.1"/>
    </source>
</evidence>
<dbReference type="InterPro" id="IPR052018">
    <property type="entry name" value="PHP_domain"/>
</dbReference>
<dbReference type="SMART" id="SM00481">
    <property type="entry name" value="POLIIIAc"/>
    <property type="match status" value="1"/>
</dbReference>
<evidence type="ECO:0000259" key="2">
    <source>
        <dbReference type="SMART" id="SM00481"/>
    </source>
</evidence>
<name>A0A5C8NLP4_9ACTN</name>
<dbReference type="Pfam" id="PF02811">
    <property type="entry name" value="PHP"/>
    <property type="match status" value="1"/>
</dbReference>
<dbReference type="Gene3D" id="3.20.20.140">
    <property type="entry name" value="Metal-dependent hydrolases"/>
    <property type="match status" value="1"/>
</dbReference>
<dbReference type="InterPro" id="IPR003141">
    <property type="entry name" value="Pol/His_phosphatase_N"/>
</dbReference>
<dbReference type="Gene3D" id="1.10.150.650">
    <property type="match status" value="1"/>
</dbReference>
<feature type="compositionally biased region" description="Basic and acidic residues" evidence="1">
    <location>
        <begin position="1"/>
        <end position="14"/>
    </location>
</feature>
<dbReference type="EMBL" id="VDUX01000002">
    <property type="protein sequence ID" value="TXL61987.1"/>
    <property type="molecule type" value="Genomic_DNA"/>
</dbReference>
<dbReference type="CDD" id="cd07438">
    <property type="entry name" value="PHP_HisPPase_AMP"/>
    <property type="match status" value="1"/>
</dbReference>
<dbReference type="AlphaFoldDB" id="A0A5C8NLP4"/>
<evidence type="ECO:0000313" key="4">
    <source>
        <dbReference type="Proteomes" id="UP000321571"/>
    </source>
</evidence>
<reference evidence="3 4" key="1">
    <citation type="submission" date="2019-06" db="EMBL/GenBank/DDBJ databases">
        <title>Aeromicrobium sp. nov., isolated from a maize field.</title>
        <authorList>
            <person name="Lin S.-Y."/>
            <person name="Tsai C.-F."/>
            <person name="Young C.-C."/>
        </authorList>
    </citation>
    <scope>NUCLEOTIDE SEQUENCE [LARGE SCALE GENOMIC DNA]</scope>
    <source>
        <strain evidence="3 4">CC-CFT486</strain>
    </source>
</reference>
<dbReference type="GO" id="GO:0004534">
    <property type="term" value="F:5'-3' RNA exonuclease activity"/>
    <property type="evidence" value="ECO:0007669"/>
    <property type="project" value="TreeGrafter"/>
</dbReference>
<dbReference type="GO" id="GO:0035312">
    <property type="term" value="F:5'-3' DNA exonuclease activity"/>
    <property type="evidence" value="ECO:0007669"/>
    <property type="project" value="TreeGrafter"/>
</dbReference>
<proteinExistence type="predicted"/>
<protein>
    <submittedName>
        <fullName evidence="3">PHP domain-containing protein</fullName>
    </submittedName>
</protein>
<dbReference type="SUPFAM" id="SSF89550">
    <property type="entry name" value="PHP domain-like"/>
    <property type="match status" value="1"/>
</dbReference>
<gene>
    <name evidence="3" type="ORF">FHP06_04545</name>
</gene>
<dbReference type="InterPro" id="IPR016195">
    <property type="entry name" value="Pol/histidinol_Pase-like"/>
</dbReference>
<feature type="domain" description="Polymerase/histidinol phosphatase N-terminal" evidence="2">
    <location>
        <begin position="3"/>
        <end position="68"/>
    </location>
</feature>
<comment type="caution">
    <text evidence="3">The sequence shown here is derived from an EMBL/GenBank/DDBJ whole genome shotgun (WGS) entry which is preliminary data.</text>
</comment>
<accession>A0A5C8NLP4</accession>
<organism evidence="3 4">
    <name type="scientific">Aeromicrobium terrae</name>
    <dbReference type="NCBI Taxonomy" id="2498846"/>
    <lineage>
        <taxon>Bacteria</taxon>
        <taxon>Bacillati</taxon>
        <taxon>Actinomycetota</taxon>
        <taxon>Actinomycetes</taxon>
        <taxon>Propionibacteriales</taxon>
        <taxon>Nocardioidaceae</taxon>
        <taxon>Aeromicrobium</taxon>
    </lineage>
</organism>
<dbReference type="PANTHER" id="PTHR42924:SF3">
    <property type="entry name" value="POLYMERASE_HISTIDINOL PHOSPHATASE N-TERMINAL DOMAIN-CONTAINING PROTEIN"/>
    <property type="match status" value="1"/>
</dbReference>
<dbReference type="InterPro" id="IPR004013">
    <property type="entry name" value="PHP_dom"/>
</dbReference>
<feature type="region of interest" description="Disordered" evidence="1">
    <location>
        <begin position="1"/>
        <end position="20"/>
    </location>
</feature>